<evidence type="ECO:0000313" key="2">
    <source>
        <dbReference type="Proteomes" id="UP000887013"/>
    </source>
</evidence>
<dbReference type="Proteomes" id="UP000887013">
    <property type="component" value="Unassembled WGS sequence"/>
</dbReference>
<organism evidence="1 2">
    <name type="scientific">Nephila pilipes</name>
    <name type="common">Giant wood spider</name>
    <name type="synonym">Nephila maculata</name>
    <dbReference type="NCBI Taxonomy" id="299642"/>
    <lineage>
        <taxon>Eukaryota</taxon>
        <taxon>Metazoa</taxon>
        <taxon>Ecdysozoa</taxon>
        <taxon>Arthropoda</taxon>
        <taxon>Chelicerata</taxon>
        <taxon>Arachnida</taxon>
        <taxon>Araneae</taxon>
        <taxon>Araneomorphae</taxon>
        <taxon>Entelegynae</taxon>
        <taxon>Araneoidea</taxon>
        <taxon>Nephilidae</taxon>
        <taxon>Nephila</taxon>
    </lineage>
</organism>
<keyword evidence="2" id="KW-1185">Reference proteome</keyword>
<name>A0A8X6TKZ5_NEPPI</name>
<comment type="caution">
    <text evidence="1">The sequence shown here is derived from an EMBL/GenBank/DDBJ whole genome shotgun (WGS) entry which is preliminary data.</text>
</comment>
<evidence type="ECO:0000313" key="1">
    <source>
        <dbReference type="EMBL" id="GFT26231.1"/>
    </source>
</evidence>
<feature type="non-terminal residue" evidence="1">
    <location>
        <position position="1"/>
    </location>
</feature>
<protein>
    <submittedName>
        <fullName evidence="1">Uncharacterized protein</fullName>
    </submittedName>
</protein>
<sequence length="57" mass="6442">NINDIIVFDQLNIVTNGRTMFDFANDNNELKRDDLALAPFNSTIKSLAKVRSAKVLF</sequence>
<proteinExistence type="predicted"/>
<dbReference type="AlphaFoldDB" id="A0A8X6TKZ5"/>
<accession>A0A8X6TKZ5</accession>
<gene>
    <name evidence="1" type="ORF">NPIL_257261</name>
</gene>
<dbReference type="EMBL" id="BMAW01011926">
    <property type="protein sequence ID" value="GFT26231.1"/>
    <property type="molecule type" value="Genomic_DNA"/>
</dbReference>
<reference evidence="1" key="1">
    <citation type="submission" date="2020-08" db="EMBL/GenBank/DDBJ databases">
        <title>Multicomponent nature underlies the extraordinary mechanical properties of spider dragline silk.</title>
        <authorList>
            <person name="Kono N."/>
            <person name="Nakamura H."/>
            <person name="Mori M."/>
            <person name="Yoshida Y."/>
            <person name="Ohtoshi R."/>
            <person name="Malay A.D."/>
            <person name="Moran D.A.P."/>
            <person name="Tomita M."/>
            <person name="Numata K."/>
            <person name="Arakawa K."/>
        </authorList>
    </citation>
    <scope>NUCLEOTIDE SEQUENCE</scope>
</reference>